<proteinExistence type="predicted"/>
<name>A0ABS3UKC1_9ACTN</name>
<organism evidence="1 2">
    <name type="scientific">Actinoplanes flavus</name>
    <dbReference type="NCBI Taxonomy" id="2820290"/>
    <lineage>
        <taxon>Bacteria</taxon>
        <taxon>Bacillati</taxon>
        <taxon>Actinomycetota</taxon>
        <taxon>Actinomycetes</taxon>
        <taxon>Micromonosporales</taxon>
        <taxon>Micromonosporaceae</taxon>
        <taxon>Actinoplanes</taxon>
    </lineage>
</organism>
<keyword evidence="2" id="KW-1185">Reference proteome</keyword>
<reference evidence="1 2" key="1">
    <citation type="submission" date="2021-03" db="EMBL/GenBank/DDBJ databases">
        <title>Actinoplanes flavus sp. nov., a novel actinomycete isolated from Coconut Palm rhizosphere soil.</title>
        <authorList>
            <person name="Luo X."/>
        </authorList>
    </citation>
    <scope>NUCLEOTIDE SEQUENCE [LARGE SCALE GENOMIC DNA]</scope>
    <source>
        <strain evidence="1 2">NEAU-H7</strain>
    </source>
</reference>
<gene>
    <name evidence="1" type="ORF">J5X75_16815</name>
</gene>
<evidence type="ECO:0000313" key="2">
    <source>
        <dbReference type="Proteomes" id="UP000679690"/>
    </source>
</evidence>
<accession>A0ABS3UKC1</accession>
<dbReference type="EMBL" id="JAGFNS010000010">
    <property type="protein sequence ID" value="MBO3739190.1"/>
    <property type="molecule type" value="Genomic_DNA"/>
</dbReference>
<protein>
    <submittedName>
        <fullName evidence="1">Uncharacterized protein</fullName>
    </submittedName>
</protein>
<dbReference type="Proteomes" id="UP000679690">
    <property type="component" value="Unassembled WGS sequence"/>
</dbReference>
<evidence type="ECO:0000313" key="1">
    <source>
        <dbReference type="EMBL" id="MBO3739190.1"/>
    </source>
</evidence>
<sequence>MDRTVAYGGRYHHGTAAQDSVARFYRGVVEQDGWRILAREQESGDHAAILCASRDIDGVKAYLTLSIATTDSFEVHISDVLDPGYRCIRDRELNNSGR</sequence>
<comment type="caution">
    <text evidence="1">The sequence shown here is derived from an EMBL/GenBank/DDBJ whole genome shotgun (WGS) entry which is preliminary data.</text>
</comment>
<dbReference type="RefSeq" id="WP_208468351.1">
    <property type="nucleotide sequence ID" value="NZ_JAGFNS010000010.1"/>
</dbReference>